<proteinExistence type="predicted"/>
<dbReference type="AlphaFoldDB" id="F0S4X9"/>
<dbReference type="STRING" id="762903.Pedsa_3624"/>
<dbReference type="HOGENOM" id="CLU_3275413_0_0_10"/>
<dbReference type="Proteomes" id="UP000000310">
    <property type="component" value="Chromosome"/>
</dbReference>
<organism evidence="1 2">
    <name type="scientific">Pseudopedobacter saltans (strain ATCC 51119 / DSM 12145 / JCM 21818 / CCUG 39354 / LMG 10337 / NBRC 100064 / NCIMB 13643)</name>
    <name type="common">Pedobacter saltans</name>
    <dbReference type="NCBI Taxonomy" id="762903"/>
    <lineage>
        <taxon>Bacteria</taxon>
        <taxon>Pseudomonadati</taxon>
        <taxon>Bacteroidota</taxon>
        <taxon>Sphingobacteriia</taxon>
        <taxon>Sphingobacteriales</taxon>
        <taxon>Sphingobacteriaceae</taxon>
        <taxon>Pseudopedobacter</taxon>
    </lineage>
</organism>
<reference evidence="1 2" key="1">
    <citation type="journal article" date="2011" name="Stand. Genomic Sci.">
        <title>Complete genome sequence of the gliding, heparinolytic Pedobacter saltans type strain (113).</title>
        <authorList>
            <person name="Liolios K."/>
            <person name="Sikorski J."/>
            <person name="Lu M."/>
            <person name="Nolan M."/>
            <person name="Lapidus A."/>
            <person name="Lucas S."/>
            <person name="Hammon N."/>
            <person name="Deshpande S."/>
            <person name="Cheng J.F."/>
            <person name="Tapia R."/>
            <person name="Han C."/>
            <person name="Goodwin L."/>
            <person name="Pitluck S."/>
            <person name="Huntemann M."/>
            <person name="Ivanova N."/>
            <person name="Pagani I."/>
            <person name="Mavromatis K."/>
            <person name="Ovchinikova G."/>
            <person name="Pati A."/>
            <person name="Chen A."/>
            <person name="Palaniappan K."/>
            <person name="Land M."/>
            <person name="Hauser L."/>
            <person name="Brambilla E.M."/>
            <person name="Kotsyurbenko O."/>
            <person name="Rohde M."/>
            <person name="Tindall B.J."/>
            <person name="Abt B."/>
            <person name="Goker M."/>
            <person name="Detter J.C."/>
            <person name="Woyke T."/>
            <person name="Bristow J."/>
            <person name="Eisen J.A."/>
            <person name="Markowitz V."/>
            <person name="Hugenholtz P."/>
            <person name="Klenk H.P."/>
            <person name="Kyrpides N.C."/>
        </authorList>
    </citation>
    <scope>NUCLEOTIDE SEQUENCE [LARGE SCALE GENOMIC DNA]</scope>
    <source>
        <strain evidence="2">ATCC 51119 / DSM 12145 / JCM 21818 / LMG 10337 / NBRC 100064 / NCIMB 13643</strain>
    </source>
</reference>
<protein>
    <submittedName>
        <fullName evidence="1">Uncharacterized protein</fullName>
    </submittedName>
</protein>
<reference evidence="2" key="2">
    <citation type="submission" date="2011-02" db="EMBL/GenBank/DDBJ databases">
        <title>The complete genome of Pedobacter saltans DSM 12145.</title>
        <authorList>
            <consortium name="US DOE Joint Genome Institute (JGI-PGF)"/>
            <person name="Lucas S."/>
            <person name="Copeland A."/>
            <person name="Lapidus A."/>
            <person name="Bruce D."/>
            <person name="Goodwin L."/>
            <person name="Pitluck S."/>
            <person name="Kyrpides N."/>
            <person name="Mavromatis K."/>
            <person name="Pagani I."/>
            <person name="Ivanova N."/>
            <person name="Ovchinnikova G."/>
            <person name="Lu M."/>
            <person name="Detter J.C."/>
            <person name="Han C."/>
            <person name="Land M."/>
            <person name="Hauser L."/>
            <person name="Markowitz V."/>
            <person name="Cheng J.-F."/>
            <person name="Hugenholtz P."/>
            <person name="Woyke T."/>
            <person name="Wu D."/>
            <person name="Tindall B."/>
            <person name="Pomrenke H.G."/>
            <person name="Brambilla E."/>
            <person name="Klenk H.-P."/>
            <person name="Eisen J.A."/>
        </authorList>
    </citation>
    <scope>NUCLEOTIDE SEQUENCE [LARGE SCALE GENOMIC DNA]</scope>
    <source>
        <strain evidence="2">ATCC 51119 / DSM 12145 / JCM 21818 / LMG 10337 / NBRC 100064 / NCIMB 13643</strain>
    </source>
</reference>
<gene>
    <name evidence="1" type="ordered locus">Pedsa_3624</name>
</gene>
<name>F0S4X9_PSESL</name>
<sequence length="41" mass="5034">MWLRNMNKTKEFQTPVYLKIRRDAMLNSTDSYGFFPVEEYI</sequence>
<dbReference type="KEGG" id="psn:Pedsa_3624"/>
<keyword evidence="2" id="KW-1185">Reference proteome</keyword>
<accession>F0S4X9</accession>
<dbReference type="EMBL" id="CP002545">
    <property type="protein sequence ID" value="ADY54153.1"/>
    <property type="molecule type" value="Genomic_DNA"/>
</dbReference>
<evidence type="ECO:0000313" key="1">
    <source>
        <dbReference type="EMBL" id="ADY54153.1"/>
    </source>
</evidence>
<evidence type="ECO:0000313" key="2">
    <source>
        <dbReference type="Proteomes" id="UP000000310"/>
    </source>
</evidence>